<reference evidence="1" key="2">
    <citation type="submission" date="2021-01" db="UniProtKB">
        <authorList>
            <consortium name="EnsemblMetazoa"/>
        </authorList>
    </citation>
    <scope>IDENTIFICATION</scope>
</reference>
<dbReference type="PANTHER" id="PTHR47331:SF1">
    <property type="entry name" value="GAG-LIKE PROTEIN"/>
    <property type="match status" value="1"/>
</dbReference>
<dbReference type="InterPro" id="IPR008042">
    <property type="entry name" value="Retrotrans_Pao"/>
</dbReference>
<proteinExistence type="predicted"/>
<protein>
    <submittedName>
        <fullName evidence="1">Uncharacterized protein</fullName>
    </submittedName>
</protein>
<sequence length="336" mass="38747">MSNFRVSRCFRPFDDVNEYQLHHFCDASESAYGVVSYLRMTSEGGQVHCNIILAKAKLAPLKKMTIPRLELMAAALAVTMDRKIRKELDFPLNESVFWTDSTIVLHYIRSDNKRFRTFVANRISTIRDASEPRQWRYVNTEKNPADDVSRGLTPDKLNGRWLKGPSFLCADEMEWPIAPADLQVPPSDPEIKPPTENASAFTTQSEEKSLERLINTYSSWYKLRRGVSWLLKFMQWLKLKGKTQTEQELRDFKRISYDDMQKAEKRILHYVQKCFFQKEIESLTDSDGKVTKTSQLYKLDPKIVEGLVRVGGRLERSALPSEAKHPVVLPKGSHVA</sequence>
<name>A0A7M7NYM9_STRPU</name>
<evidence type="ECO:0000313" key="2">
    <source>
        <dbReference type="Proteomes" id="UP000007110"/>
    </source>
</evidence>
<keyword evidence="2" id="KW-1185">Reference proteome</keyword>
<dbReference type="OrthoDB" id="5984724at2759"/>
<dbReference type="OMA" id="WIRNDVA"/>
<dbReference type="RefSeq" id="XP_030843576.1">
    <property type="nucleotide sequence ID" value="XM_030987716.1"/>
</dbReference>
<dbReference type="Proteomes" id="UP000007110">
    <property type="component" value="Unassembled WGS sequence"/>
</dbReference>
<organism evidence="1 2">
    <name type="scientific">Strongylocentrotus purpuratus</name>
    <name type="common">Purple sea urchin</name>
    <dbReference type="NCBI Taxonomy" id="7668"/>
    <lineage>
        <taxon>Eukaryota</taxon>
        <taxon>Metazoa</taxon>
        <taxon>Echinodermata</taxon>
        <taxon>Eleutherozoa</taxon>
        <taxon>Echinozoa</taxon>
        <taxon>Echinoidea</taxon>
        <taxon>Euechinoidea</taxon>
        <taxon>Echinacea</taxon>
        <taxon>Camarodonta</taxon>
        <taxon>Echinidea</taxon>
        <taxon>Strongylocentrotidae</taxon>
        <taxon>Strongylocentrotus</taxon>
    </lineage>
</organism>
<dbReference type="PANTHER" id="PTHR47331">
    <property type="entry name" value="PHD-TYPE DOMAIN-CONTAINING PROTEIN"/>
    <property type="match status" value="1"/>
</dbReference>
<dbReference type="KEGG" id="spu:115924837"/>
<dbReference type="AlphaFoldDB" id="A0A7M7NYM9"/>
<accession>A0A7M7NYM9</accession>
<reference evidence="2" key="1">
    <citation type="submission" date="2015-02" db="EMBL/GenBank/DDBJ databases">
        <title>Genome sequencing for Strongylocentrotus purpuratus.</title>
        <authorList>
            <person name="Murali S."/>
            <person name="Liu Y."/>
            <person name="Vee V."/>
            <person name="English A."/>
            <person name="Wang M."/>
            <person name="Skinner E."/>
            <person name="Han Y."/>
            <person name="Muzny D.M."/>
            <person name="Worley K.C."/>
            <person name="Gibbs R.A."/>
        </authorList>
    </citation>
    <scope>NUCLEOTIDE SEQUENCE</scope>
</reference>
<dbReference type="Pfam" id="PF05380">
    <property type="entry name" value="Peptidase_A17"/>
    <property type="match status" value="1"/>
</dbReference>
<evidence type="ECO:0000313" key="1">
    <source>
        <dbReference type="EnsemblMetazoa" id="XP_030843576"/>
    </source>
</evidence>
<dbReference type="EnsemblMetazoa" id="XM_030987716">
    <property type="protein sequence ID" value="XP_030843576"/>
    <property type="gene ID" value="LOC115924837"/>
</dbReference>
<dbReference type="InParanoid" id="A0A7M7NYM9"/>
<dbReference type="GeneID" id="115924837"/>